<dbReference type="HOGENOM" id="CLU_2926331_0_0_1"/>
<dbReference type="Gramene" id="OB05G17090.1">
    <property type="protein sequence ID" value="OB05G17090.1"/>
    <property type="gene ID" value="OB05G17090"/>
</dbReference>
<dbReference type="Proteomes" id="UP000006038">
    <property type="component" value="Chromosome 5"/>
</dbReference>
<reference evidence="1" key="1">
    <citation type="journal article" date="2013" name="Nat. Commun.">
        <title>Whole-genome sequencing of Oryza brachyantha reveals mechanisms underlying Oryza genome evolution.</title>
        <authorList>
            <person name="Chen J."/>
            <person name="Huang Q."/>
            <person name="Gao D."/>
            <person name="Wang J."/>
            <person name="Lang Y."/>
            <person name="Liu T."/>
            <person name="Li B."/>
            <person name="Bai Z."/>
            <person name="Luis Goicoechea J."/>
            <person name="Liang C."/>
            <person name="Chen C."/>
            <person name="Zhang W."/>
            <person name="Sun S."/>
            <person name="Liao Y."/>
            <person name="Zhang X."/>
            <person name="Yang L."/>
            <person name="Song C."/>
            <person name="Wang M."/>
            <person name="Shi J."/>
            <person name="Liu G."/>
            <person name="Liu J."/>
            <person name="Zhou H."/>
            <person name="Zhou W."/>
            <person name="Yu Q."/>
            <person name="An N."/>
            <person name="Chen Y."/>
            <person name="Cai Q."/>
            <person name="Wang B."/>
            <person name="Liu B."/>
            <person name="Min J."/>
            <person name="Huang Y."/>
            <person name="Wu H."/>
            <person name="Li Z."/>
            <person name="Zhang Y."/>
            <person name="Yin Y."/>
            <person name="Song W."/>
            <person name="Jiang J."/>
            <person name="Jackson S.A."/>
            <person name="Wing R.A."/>
            <person name="Wang J."/>
            <person name="Chen M."/>
        </authorList>
    </citation>
    <scope>NUCLEOTIDE SEQUENCE [LARGE SCALE GENOMIC DNA]</scope>
    <source>
        <strain evidence="1">cv. IRGC 101232</strain>
    </source>
</reference>
<protein>
    <submittedName>
        <fullName evidence="1">Uncharacterized protein</fullName>
    </submittedName>
</protein>
<name>J3M535_ORYBR</name>
<dbReference type="EnsemblPlants" id="OB05G17090.1">
    <property type="protein sequence ID" value="OB05G17090.1"/>
    <property type="gene ID" value="OB05G17090"/>
</dbReference>
<accession>J3M535</accession>
<evidence type="ECO:0000313" key="1">
    <source>
        <dbReference type="EnsemblPlants" id="OB05G17090.1"/>
    </source>
</evidence>
<dbReference type="AlphaFoldDB" id="J3M535"/>
<proteinExistence type="predicted"/>
<sequence length="61" mass="6828">MPSLYYWLSVKCLPGAGCTSKVLYDVKLPFYLDDLLWTTTTVEMPTKGRQARSCGCMSSLT</sequence>
<evidence type="ECO:0000313" key="2">
    <source>
        <dbReference type="Proteomes" id="UP000006038"/>
    </source>
</evidence>
<keyword evidence="2" id="KW-1185">Reference proteome</keyword>
<organism evidence="1">
    <name type="scientific">Oryza brachyantha</name>
    <name type="common">malo sina</name>
    <dbReference type="NCBI Taxonomy" id="4533"/>
    <lineage>
        <taxon>Eukaryota</taxon>
        <taxon>Viridiplantae</taxon>
        <taxon>Streptophyta</taxon>
        <taxon>Embryophyta</taxon>
        <taxon>Tracheophyta</taxon>
        <taxon>Spermatophyta</taxon>
        <taxon>Magnoliopsida</taxon>
        <taxon>Liliopsida</taxon>
        <taxon>Poales</taxon>
        <taxon>Poaceae</taxon>
        <taxon>BOP clade</taxon>
        <taxon>Oryzoideae</taxon>
        <taxon>Oryzeae</taxon>
        <taxon>Oryzinae</taxon>
        <taxon>Oryza</taxon>
    </lineage>
</organism>
<reference evidence="1" key="2">
    <citation type="submission" date="2013-04" db="UniProtKB">
        <authorList>
            <consortium name="EnsemblPlants"/>
        </authorList>
    </citation>
    <scope>IDENTIFICATION</scope>
</reference>